<dbReference type="InterPro" id="IPR036322">
    <property type="entry name" value="WD40_repeat_dom_sf"/>
</dbReference>
<organism evidence="2 3">
    <name type="scientific">Acrasis kona</name>
    <dbReference type="NCBI Taxonomy" id="1008807"/>
    <lineage>
        <taxon>Eukaryota</taxon>
        <taxon>Discoba</taxon>
        <taxon>Heterolobosea</taxon>
        <taxon>Tetramitia</taxon>
        <taxon>Eutetramitia</taxon>
        <taxon>Acrasidae</taxon>
        <taxon>Acrasis</taxon>
    </lineage>
</organism>
<dbReference type="EMBL" id="JAOPGA020000536">
    <property type="protein sequence ID" value="KAL0479347.1"/>
    <property type="molecule type" value="Genomic_DNA"/>
</dbReference>
<dbReference type="InterPro" id="IPR050358">
    <property type="entry name" value="RSE1/DDB1/CFT1"/>
</dbReference>
<keyword evidence="3" id="KW-1185">Reference proteome</keyword>
<dbReference type="Gene3D" id="2.130.10.10">
    <property type="entry name" value="YVTN repeat-like/Quinoprotein amine dehydrogenase"/>
    <property type="match status" value="2"/>
</dbReference>
<accession>A0AAW2YT43</accession>
<name>A0AAW2YT43_9EUKA</name>
<protein>
    <recommendedName>
        <fullName evidence="1">RSE1/DDB1/CPSF1 second beta-propeller domain-containing protein</fullName>
    </recommendedName>
</protein>
<dbReference type="AlphaFoldDB" id="A0AAW2YT43"/>
<dbReference type="PANTHER" id="PTHR10644">
    <property type="entry name" value="DNA REPAIR/RNA PROCESSING CPSF FAMILY"/>
    <property type="match status" value="1"/>
</dbReference>
<feature type="domain" description="RSE1/DDB1/CPSF1 second beta-propeller" evidence="1">
    <location>
        <begin position="11"/>
        <end position="303"/>
    </location>
</feature>
<dbReference type="SUPFAM" id="SSF50978">
    <property type="entry name" value="WD40 repeat-like"/>
    <property type="match status" value="2"/>
</dbReference>
<gene>
    <name evidence="2" type="ORF">AKO1_007613</name>
</gene>
<dbReference type="Proteomes" id="UP001431209">
    <property type="component" value="Unassembled WGS sequence"/>
</dbReference>
<evidence type="ECO:0000313" key="2">
    <source>
        <dbReference type="EMBL" id="KAL0479347.1"/>
    </source>
</evidence>
<reference evidence="2 3" key="1">
    <citation type="submission" date="2024-03" db="EMBL/GenBank/DDBJ databases">
        <title>The Acrasis kona genome and developmental transcriptomes reveal deep origins of eukaryotic multicellular pathways.</title>
        <authorList>
            <person name="Sheikh S."/>
            <person name="Fu C.-J."/>
            <person name="Brown M.W."/>
            <person name="Baldauf S.L."/>
        </authorList>
    </citation>
    <scope>NUCLEOTIDE SEQUENCE [LARGE SCALE GENOMIC DNA]</scope>
    <source>
        <strain evidence="2 3">ATCC MYA-3509</strain>
    </source>
</reference>
<dbReference type="Pfam" id="PF23726">
    <property type="entry name" value="Beta-prop_RSE1_2nd"/>
    <property type="match status" value="1"/>
</dbReference>
<sequence>MMDGIPVFTNQLTDQTFEGMNNLFTLPSSDTLLSGSFETKFILMSFFNQTRVLVYQPDGSFEHLANTSFITSAPTISCSCIAESTYIQITPSSINLICFQNENDFIGQLKDSYETDSKIMTCHVDGNDILISLSSKKVMMGTCSLDALHFQSPFRGANQVEVSSLTKNKNLMLTAHYDGHAKLFNFETNSEFSFDLSKWSSDGMGVAESLLVGQSEMFIGLREGTCLVMSLNGELLQKKKCGNLPVKLSRLDADQVLVTSGDAWLIRVKSKNRIKFVALGMTDVLFSQKLNSNSLLYVTRNHLIKSAQYDFSRNLVCTNLSKSSAADLLYSCSRISKCEQDDLYLMLSSLVVYCVDRDKNQIIKIKKHPFGADEVLTNLLHIGDNMFAVASSVPRFSNGCVHLLQFEYENQNPILRSLCSINLPSPANCLSVYDKDKLIVTAGHRIILFAIHAVPSAGTAILEMLAQNMTRNTIFSVVCRNDKIYVTDGCDGVLLFEFTKDNKLDPVFEDRTGPRSDHIHTAALIVVTESDAVMGADRKGFLFLKKSFPKHGGSQINNLCRYYLDAEIITRIRRFDSCSVLLGISGSLYHVHDLTKQQYKALSEACDFVMDNWGDKLLLKPRYETRNVIDHELIKLFMEQYEAEHIDVGEEIINTIKEIDFVMDDI</sequence>
<dbReference type="InterPro" id="IPR058543">
    <property type="entry name" value="Beta-prop_RSE1/DDB1/CPSF1_2nd"/>
</dbReference>
<evidence type="ECO:0000313" key="3">
    <source>
        <dbReference type="Proteomes" id="UP001431209"/>
    </source>
</evidence>
<dbReference type="InterPro" id="IPR015943">
    <property type="entry name" value="WD40/YVTN_repeat-like_dom_sf"/>
</dbReference>
<comment type="caution">
    <text evidence="2">The sequence shown here is derived from an EMBL/GenBank/DDBJ whole genome shotgun (WGS) entry which is preliminary data.</text>
</comment>
<evidence type="ECO:0000259" key="1">
    <source>
        <dbReference type="Pfam" id="PF23726"/>
    </source>
</evidence>
<proteinExistence type="predicted"/>